<sequence>MQYLIVSLPFLLCQFMILRRISQIETSEIETSEKPGIPPDCKFFSVSCPPSLRIRSLSLTLSDTLSAILQSSSLLSCEPYLPFSHYSLHSPACRDI</sequence>
<protein>
    <recommendedName>
        <fullName evidence="4">Secreted protein</fullName>
    </recommendedName>
</protein>
<feature type="chain" id="PRO_5043910453" description="Secreted protein" evidence="1">
    <location>
        <begin position="27"/>
        <end position="96"/>
    </location>
</feature>
<comment type="caution">
    <text evidence="2">The sequence shown here is derived from an EMBL/GenBank/DDBJ whole genome shotgun (WGS) entry which is preliminary data.</text>
</comment>
<evidence type="ECO:0008006" key="4">
    <source>
        <dbReference type="Google" id="ProtNLM"/>
    </source>
</evidence>
<dbReference type="EMBL" id="BTSY01000002">
    <property type="protein sequence ID" value="GMT15370.1"/>
    <property type="molecule type" value="Genomic_DNA"/>
</dbReference>
<organism evidence="2 3">
    <name type="scientific">Pristionchus fissidentatus</name>
    <dbReference type="NCBI Taxonomy" id="1538716"/>
    <lineage>
        <taxon>Eukaryota</taxon>
        <taxon>Metazoa</taxon>
        <taxon>Ecdysozoa</taxon>
        <taxon>Nematoda</taxon>
        <taxon>Chromadorea</taxon>
        <taxon>Rhabditida</taxon>
        <taxon>Rhabditina</taxon>
        <taxon>Diplogasteromorpha</taxon>
        <taxon>Diplogasteroidea</taxon>
        <taxon>Neodiplogasteridae</taxon>
        <taxon>Pristionchus</taxon>
    </lineage>
</organism>
<reference evidence="2" key="1">
    <citation type="submission" date="2023-10" db="EMBL/GenBank/DDBJ databases">
        <title>Genome assembly of Pristionchus species.</title>
        <authorList>
            <person name="Yoshida K."/>
            <person name="Sommer R.J."/>
        </authorList>
    </citation>
    <scope>NUCLEOTIDE SEQUENCE</scope>
    <source>
        <strain evidence="2">RS5133</strain>
    </source>
</reference>
<feature type="non-terminal residue" evidence="2">
    <location>
        <position position="96"/>
    </location>
</feature>
<evidence type="ECO:0000256" key="1">
    <source>
        <dbReference type="SAM" id="SignalP"/>
    </source>
</evidence>
<dbReference type="AlphaFoldDB" id="A0AAV5V9Y5"/>
<gene>
    <name evidence="2" type="ORF">PFISCL1PPCAC_6667</name>
</gene>
<evidence type="ECO:0000313" key="2">
    <source>
        <dbReference type="EMBL" id="GMT15370.1"/>
    </source>
</evidence>
<keyword evidence="1" id="KW-0732">Signal</keyword>
<name>A0AAV5V9Y5_9BILA</name>
<proteinExistence type="predicted"/>
<dbReference type="Proteomes" id="UP001432322">
    <property type="component" value="Unassembled WGS sequence"/>
</dbReference>
<accession>A0AAV5V9Y5</accession>
<evidence type="ECO:0000313" key="3">
    <source>
        <dbReference type="Proteomes" id="UP001432322"/>
    </source>
</evidence>
<keyword evidence="3" id="KW-1185">Reference proteome</keyword>
<feature type="signal peptide" evidence="1">
    <location>
        <begin position="1"/>
        <end position="26"/>
    </location>
</feature>